<evidence type="ECO:0000313" key="1">
    <source>
        <dbReference type="EMBL" id="KAL0395996.1"/>
    </source>
</evidence>
<dbReference type="SUPFAM" id="SSF53474">
    <property type="entry name" value="alpha/beta-Hydrolases"/>
    <property type="match status" value="1"/>
</dbReference>
<sequence>MVASPSPKLGDVGACFLFRGRPDLGRIVVAHYSRRPVAPFRAERQRCRPDYSGRRAFAWRVGGDGRRRLRGGGWLSAPFGIFMKEKVELLENLVVDDHNTATKQMFPQRIHLLWGEDDQIFKLELAQGTKLQLGDKATFQGIKKAGHLVFLERPKVFNRCLKEFLASLYAEEARK</sequence>
<reference evidence="1" key="1">
    <citation type="submission" date="2020-06" db="EMBL/GenBank/DDBJ databases">
        <authorList>
            <person name="Li T."/>
            <person name="Hu X."/>
            <person name="Zhang T."/>
            <person name="Song X."/>
            <person name="Zhang H."/>
            <person name="Dai N."/>
            <person name="Sheng W."/>
            <person name="Hou X."/>
            <person name="Wei L."/>
        </authorList>
    </citation>
    <scope>NUCLEOTIDE SEQUENCE</scope>
    <source>
        <strain evidence="1">KEN8</strain>
        <tissue evidence="1">Leaf</tissue>
    </source>
</reference>
<dbReference type="InterPro" id="IPR052370">
    <property type="entry name" value="Meta-cleavage_hydrolase"/>
</dbReference>
<reference evidence="1" key="2">
    <citation type="journal article" date="2024" name="Plant">
        <title>Genomic evolution and insights into agronomic trait innovations of Sesamum species.</title>
        <authorList>
            <person name="Miao H."/>
            <person name="Wang L."/>
            <person name="Qu L."/>
            <person name="Liu H."/>
            <person name="Sun Y."/>
            <person name="Le M."/>
            <person name="Wang Q."/>
            <person name="Wei S."/>
            <person name="Zheng Y."/>
            <person name="Lin W."/>
            <person name="Duan Y."/>
            <person name="Cao H."/>
            <person name="Xiong S."/>
            <person name="Wang X."/>
            <person name="Wei L."/>
            <person name="Li C."/>
            <person name="Ma Q."/>
            <person name="Ju M."/>
            <person name="Zhao R."/>
            <person name="Li G."/>
            <person name="Mu C."/>
            <person name="Tian Q."/>
            <person name="Mei H."/>
            <person name="Zhang T."/>
            <person name="Gao T."/>
            <person name="Zhang H."/>
        </authorList>
    </citation>
    <scope>NUCLEOTIDE SEQUENCE</scope>
    <source>
        <strain evidence="1">KEN8</strain>
    </source>
</reference>
<dbReference type="InterPro" id="IPR029058">
    <property type="entry name" value="AB_hydrolase_fold"/>
</dbReference>
<dbReference type="PANTHER" id="PTHR43139">
    <property type="entry name" value="SI:DKEY-122A22.2"/>
    <property type="match status" value="1"/>
</dbReference>
<dbReference type="Gene3D" id="3.40.50.1820">
    <property type="entry name" value="alpha/beta hydrolase"/>
    <property type="match status" value="1"/>
</dbReference>
<organism evidence="1">
    <name type="scientific">Sesamum calycinum</name>
    <dbReference type="NCBI Taxonomy" id="2727403"/>
    <lineage>
        <taxon>Eukaryota</taxon>
        <taxon>Viridiplantae</taxon>
        <taxon>Streptophyta</taxon>
        <taxon>Embryophyta</taxon>
        <taxon>Tracheophyta</taxon>
        <taxon>Spermatophyta</taxon>
        <taxon>Magnoliopsida</taxon>
        <taxon>eudicotyledons</taxon>
        <taxon>Gunneridae</taxon>
        <taxon>Pentapetalae</taxon>
        <taxon>asterids</taxon>
        <taxon>lamiids</taxon>
        <taxon>Lamiales</taxon>
        <taxon>Pedaliaceae</taxon>
        <taxon>Sesamum</taxon>
    </lineage>
</organism>
<dbReference type="PANTHER" id="PTHR43139:SF61">
    <property type="entry name" value="ALPHA_BETA-HYDROLASES SUPERFAMILY PROTEIN"/>
    <property type="match status" value="1"/>
</dbReference>
<protein>
    <recommendedName>
        <fullName evidence="2">AB hydrolase-1 domain-containing protein</fullName>
    </recommendedName>
</protein>
<dbReference type="EMBL" id="JACGWM010000001">
    <property type="protein sequence ID" value="KAL0395996.1"/>
    <property type="molecule type" value="Genomic_DNA"/>
</dbReference>
<gene>
    <name evidence="1" type="ORF">Scaly_0048000</name>
</gene>
<comment type="caution">
    <text evidence="1">The sequence shown here is derived from an EMBL/GenBank/DDBJ whole genome shotgun (WGS) entry which is preliminary data.</text>
</comment>
<accession>A0AAW2SWQ2</accession>
<name>A0AAW2SWQ2_9LAMI</name>
<dbReference type="AlphaFoldDB" id="A0AAW2SWQ2"/>
<evidence type="ECO:0008006" key="2">
    <source>
        <dbReference type="Google" id="ProtNLM"/>
    </source>
</evidence>
<proteinExistence type="predicted"/>